<reference evidence="8 9" key="1">
    <citation type="journal article" date="2019" name="Int. J. Syst. Evol. Microbiol.">
        <title>The Global Catalogue of Microorganisms (GCM) 10K type strain sequencing project: providing services to taxonomists for standard genome sequencing and annotation.</title>
        <authorList>
            <consortium name="The Broad Institute Genomics Platform"/>
            <consortium name="The Broad Institute Genome Sequencing Center for Infectious Disease"/>
            <person name="Wu L."/>
            <person name="Ma J."/>
        </authorList>
    </citation>
    <scope>NUCLEOTIDE SEQUENCE [LARGE SCALE GENOMIC DNA]</scope>
    <source>
        <strain evidence="8 9">JCM 14919</strain>
    </source>
</reference>
<keyword evidence="1" id="KW-0678">Repressor</keyword>
<evidence type="ECO:0000313" key="8">
    <source>
        <dbReference type="EMBL" id="GAA2185884.1"/>
    </source>
</evidence>
<dbReference type="InterPro" id="IPR009057">
    <property type="entry name" value="Homeodomain-like_sf"/>
</dbReference>
<gene>
    <name evidence="8" type="ORF">GCM10009786_04160</name>
</gene>
<dbReference type="Proteomes" id="UP001501084">
    <property type="component" value="Unassembled WGS sequence"/>
</dbReference>
<protein>
    <recommendedName>
        <fullName evidence="7">HTH tetR-type domain-containing protein</fullName>
    </recommendedName>
</protein>
<dbReference type="InterPro" id="IPR036271">
    <property type="entry name" value="Tet_transcr_reg_TetR-rel_C_sf"/>
</dbReference>
<keyword evidence="3 5" id="KW-0238">DNA-binding</keyword>
<accession>A0ABN3B2I5</accession>
<evidence type="ECO:0000313" key="9">
    <source>
        <dbReference type="Proteomes" id="UP001501084"/>
    </source>
</evidence>
<dbReference type="Gene3D" id="1.10.357.10">
    <property type="entry name" value="Tetracycline Repressor, domain 2"/>
    <property type="match status" value="1"/>
</dbReference>
<sequence>MPRRIDTEARTAEIAGAALRILERDGLASLSVRGVAAETGLAPASLRRIFPTQQDLREYCFELIEERATARIAALDLSGRELAEALLAQLLPLDGVRRLEFVAQVQLGVLALTDQALRPAAQRLSAAVDRACVAAIGILVGARLFHAHRDAAFEARRLRALLDGVAMLGLWDGDAEAPQHALDTVTHHLDELALPPPHRTGGALERSQTRASSDEKR</sequence>
<dbReference type="InterPro" id="IPR039538">
    <property type="entry name" value="BetI_C"/>
</dbReference>
<evidence type="ECO:0000256" key="1">
    <source>
        <dbReference type="ARBA" id="ARBA00022491"/>
    </source>
</evidence>
<comment type="caution">
    <text evidence="8">The sequence shown here is derived from an EMBL/GenBank/DDBJ whole genome shotgun (WGS) entry which is preliminary data.</text>
</comment>
<feature type="DNA-binding region" description="H-T-H motif" evidence="5">
    <location>
        <begin position="31"/>
        <end position="50"/>
    </location>
</feature>
<evidence type="ECO:0000256" key="6">
    <source>
        <dbReference type="SAM" id="MobiDB-lite"/>
    </source>
</evidence>
<feature type="region of interest" description="Disordered" evidence="6">
    <location>
        <begin position="194"/>
        <end position="217"/>
    </location>
</feature>
<organism evidence="8 9">
    <name type="scientific">Leucobacter alluvii</name>
    <dbReference type="NCBI Taxonomy" id="340321"/>
    <lineage>
        <taxon>Bacteria</taxon>
        <taxon>Bacillati</taxon>
        <taxon>Actinomycetota</taxon>
        <taxon>Actinomycetes</taxon>
        <taxon>Micrococcales</taxon>
        <taxon>Microbacteriaceae</taxon>
        <taxon>Leucobacter</taxon>
    </lineage>
</organism>
<keyword evidence="9" id="KW-1185">Reference proteome</keyword>
<name>A0ABN3B2I5_9MICO</name>
<dbReference type="SUPFAM" id="SSF48498">
    <property type="entry name" value="Tetracyclin repressor-like, C-terminal domain"/>
    <property type="match status" value="1"/>
</dbReference>
<dbReference type="SUPFAM" id="SSF46689">
    <property type="entry name" value="Homeodomain-like"/>
    <property type="match status" value="1"/>
</dbReference>
<dbReference type="EMBL" id="BAAAOP010000003">
    <property type="protein sequence ID" value="GAA2185884.1"/>
    <property type="molecule type" value="Genomic_DNA"/>
</dbReference>
<dbReference type="Pfam" id="PF13977">
    <property type="entry name" value="TetR_C_6"/>
    <property type="match status" value="1"/>
</dbReference>
<keyword evidence="2" id="KW-0805">Transcription regulation</keyword>
<evidence type="ECO:0000256" key="2">
    <source>
        <dbReference type="ARBA" id="ARBA00023015"/>
    </source>
</evidence>
<proteinExistence type="predicted"/>
<dbReference type="RefSeq" id="WP_090150547.1">
    <property type="nucleotide sequence ID" value="NZ_BAAAOP010000003.1"/>
</dbReference>
<evidence type="ECO:0000256" key="3">
    <source>
        <dbReference type="ARBA" id="ARBA00023125"/>
    </source>
</evidence>
<keyword evidence="4" id="KW-0804">Transcription</keyword>
<dbReference type="InterPro" id="IPR001647">
    <property type="entry name" value="HTH_TetR"/>
</dbReference>
<evidence type="ECO:0000256" key="5">
    <source>
        <dbReference type="PROSITE-ProRule" id="PRU00335"/>
    </source>
</evidence>
<feature type="domain" description="HTH tetR-type" evidence="7">
    <location>
        <begin position="8"/>
        <end position="68"/>
    </location>
</feature>
<dbReference type="PROSITE" id="PS50977">
    <property type="entry name" value="HTH_TETR_2"/>
    <property type="match status" value="1"/>
</dbReference>
<evidence type="ECO:0000259" key="7">
    <source>
        <dbReference type="PROSITE" id="PS50977"/>
    </source>
</evidence>
<evidence type="ECO:0000256" key="4">
    <source>
        <dbReference type="ARBA" id="ARBA00023163"/>
    </source>
</evidence>